<dbReference type="SMART" id="SM00248">
    <property type="entry name" value="ANK"/>
    <property type="match status" value="5"/>
</dbReference>
<keyword evidence="3" id="KW-0677">Repeat</keyword>
<organism evidence="11">
    <name type="scientific">Sesamum calycinum</name>
    <dbReference type="NCBI Taxonomy" id="2727403"/>
    <lineage>
        <taxon>Eukaryota</taxon>
        <taxon>Viridiplantae</taxon>
        <taxon>Streptophyta</taxon>
        <taxon>Embryophyta</taxon>
        <taxon>Tracheophyta</taxon>
        <taxon>Spermatophyta</taxon>
        <taxon>Magnoliopsida</taxon>
        <taxon>eudicotyledons</taxon>
        <taxon>Gunneridae</taxon>
        <taxon>Pentapetalae</taxon>
        <taxon>asterids</taxon>
        <taxon>lamiids</taxon>
        <taxon>Lamiales</taxon>
        <taxon>Pedaliaceae</taxon>
        <taxon>Sesamum</taxon>
    </lineage>
</organism>
<evidence type="ECO:0000256" key="9">
    <source>
        <dbReference type="SAM" id="Phobius"/>
    </source>
</evidence>
<keyword evidence="6 9" id="KW-0472">Membrane</keyword>
<evidence type="ECO:0000256" key="3">
    <source>
        <dbReference type="ARBA" id="ARBA00022737"/>
    </source>
</evidence>
<reference evidence="11" key="2">
    <citation type="journal article" date="2024" name="Plant">
        <title>Genomic evolution and insights into agronomic trait innovations of Sesamum species.</title>
        <authorList>
            <person name="Miao H."/>
            <person name="Wang L."/>
            <person name="Qu L."/>
            <person name="Liu H."/>
            <person name="Sun Y."/>
            <person name="Le M."/>
            <person name="Wang Q."/>
            <person name="Wei S."/>
            <person name="Zheng Y."/>
            <person name="Lin W."/>
            <person name="Duan Y."/>
            <person name="Cao H."/>
            <person name="Xiong S."/>
            <person name="Wang X."/>
            <person name="Wei L."/>
            <person name="Li C."/>
            <person name="Ma Q."/>
            <person name="Ju M."/>
            <person name="Zhao R."/>
            <person name="Li G."/>
            <person name="Mu C."/>
            <person name="Tian Q."/>
            <person name="Mei H."/>
            <person name="Zhang T."/>
            <person name="Gao T."/>
            <person name="Zhang H."/>
        </authorList>
    </citation>
    <scope>NUCLEOTIDE SEQUENCE</scope>
    <source>
        <strain evidence="11">KEN8</strain>
    </source>
</reference>
<dbReference type="PANTHER" id="PTHR24186">
    <property type="entry name" value="PROTEIN PHOSPHATASE 1 REGULATORY SUBUNIT"/>
    <property type="match status" value="1"/>
</dbReference>
<feature type="transmembrane region" description="Helical" evidence="9">
    <location>
        <begin position="419"/>
        <end position="440"/>
    </location>
</feature>
<dbReference type="SUPFAM" id="SSF48403">
    <property type="entry name" value="Ankyrin repeat"/>
    <property type="match status" value="1"/>
</dbReference>
<dbReference type="PROSITE" id="PS50297">
    <property type="entry name" value="ANK_REP_REGION"/>
    <property type="match status" value="2"/>
</dbReference>
<reference evidence="11" key="1">
    <citation type="submission" date="2020-06" db="EMBL/GenBank/DDBJ databases">
        <authorList>
            <person name="Li T."/>
            <person name="Hu X."/>
            <person name="Zhang T."/>
            <person name="Song X."/>
            <person name="Zhang H."/>
            <person name="Dai N."/>
            <person name="Sheng W."/>
            <person name="Hou X."/>
            <person name="Wei L."/>
        </authorList>
    </citation>
    <scope>NUCLEOTIDE SEQUENCE</scope>
    <source>
        <strain evidence="11">KEN8</strain>
        <tissue evidence="11">Leaf</tissue>
    </source>
</reference>
<sequence length="466" mass="52082">MESKLFEAARLGNLQALYDAVGNDDSFLQKLHSWGRFDTPLHLASMFGQTEFVREYMRLSSISAQQLSQLNQDGYSPLHLASANGHLEIVQCLLEFGKQNSVVEELCMKTDIEGRTALHCAVVSGKIDVIDVLLVHCPQAATVVTIQQETVLHLAVKHHQQKALEFFIDQKLGSSVQDLLNRGDREGNTILHLATARRQLQTVEYLVKQPHLNVNAENSDGLRALDIMFSYVFNSKDVYIEEAIKLAGGGRSQSTTATNQTRLSHDTRDTSPKSSSEADEWWKEVRSGIIIMASVFATLTFQVALTPPGGVWQDWGSNATASNSSVVPAQQPGVPILYDLDRKQFNLVMDYNTLTFMISVATILMIQPFKLEKAMVRSSYVIFVVLFNVIFIAVEFLYIGSIMTKKSLNSSRVRRTHFVWFLILIFAFYNFFISSAGHISRSFRQFKASRNSQSSSSSSSSENGSP</sequence>
<evidence type="ECO:0000256" key="7">
    <source>
        <dbReference type="PROSITE-ProRule" id="PRU00023"/>
    </source>
</evidence>
<dbReference type="InterPro" id="IPR036770">
    <property type="entry name" value="Ankyrin_rpt-contain_sf"/>
</dbReference>
<proteinExistence type="predicted"/>
<keyword evidence="5 7" id="KW-0040">ANK repeat</keyword>
<feature type="transmembrane region" description="Helical" evidence="9">
    <location>
        <begin position="348"/>
        <end position="366"/>
    </location>
</feature>
<feature type="repeat" description="ANK" evidence="7">
    <location>
        <begin position="73"/>
        <end position="105"/>
    </location>
</feature>
<dbReference type="InterPro" id="IPR002110">
    <property type="entry name" value="Ankyrin_rpt"/>
</dbReference>
<accession>A0AAW2J7G2</accession>
<dbReference type="AlphaFoldDB" id="A0AAW2J7G2"/>
<dbReference type="Pfam" id="PF12796">
    <property type="entry name" value="Ank_2"/>
    <property type="match status" value="2"/>
</dbReference>
<feature type="domain" description="PGG" evidence="10">
    <location>
        <begin position="280"/>
        <end position="397"/>
    </location>
</feature>
<feature type="transmembrane region" description="Helical" evidence="9">
    <location>
        <begin position="378"/>
        <end position="399"/>
    </location>
</feature>
<dbReference type="Gene3D" id="1.25.40.20">
    <property type="entry name" value="Ankyrin repeat-containing domain"/>
    <property type="match status" value="2"/>
</dbReference>
<protein>
    <recommendedName>
        <fullName evidence="10">PGG domain-containing protein</fullName>
    </recommendedName>
</protein>
<evidence type="ECO:0000256" key="5">
    <source>
        <dbReference type="ARBA" id="ARBA00023043"/>
    </source>
</evidence>
<evidence type="ECO:0000256" key="4">
    <source>
        <dbReference type="ARBA" id="ARBA00022989"/>
    </source>
</evidence>
<comment type="caution">
    <text evidence="11">The sequence shown here is derived from an EMBL/GenBank/DDBJ whole genome shotgun (WGS) entry which is preliminary data.</text>
</comment>
<feature type="repeat" description="ANK" evidence="7">
    <location>
        <begin position="113"/>
        <end position="134"/>
    </location>
</feature>
<feature type="region of interest" description="Disordered" evidence="8">
    <location>
        <begin position="250"/>
        <end position="279"/>
    </location>
</feature>
<evidence type="ECO:0000256" key="2">
    <source>
        <dbReference type="ARBA" id="ARBA00022692"/>
    </source>
</evidence>
<dbReference type="PROSITE" id="PS50088">
    <property type="entry name" value="ANK_REPEAT"/>
    <property type="match status" value="2"/>
</dbReference>
<dbReference type="Pfam" id="PF13962">
    <property type="entry name" value="PGG"/>
    <property type="match status" value="1"/>
</dbReference>
<evidence type="ECO:0000313" key="11">
    <source>
        <dbReference type="EMBL" id="KAL0290217.1"/>
    </source>
</evidence>
<name>A0AAW2J7G2_9LAMI</name>
<gene>
    <name evidence="11" type="ORF">Scaly_2679000</name>
</gene>
<dbReference type="EMBL" id="JACGWM010001652">
    <property type="protein sequence ID" value="KAL0290217.1"/>
    <property type="molecule type" value="Genomic_DNA"/>
</dbReference>
<keyword evidence="4 9" id="KW-1133">Transmembrane helix</keyword>
<comment type="subcellular location">
    <subcellularLocation>
        <location evidence="1">Membrane</location>
        <topology evidence="1">Multi-pass membrane protein</topology>
    </subcellularLocation>
</comment>
<evidence type="ECO:0000256" key="8">
    <source>
        <dbReference type="SAM" id="MobiDB-lite"/>
    </source>
</evidence>
<keyword evidence="2 9" id="KW-0812">Transmembrane</keyword>
<evidence type="ECO:0000259" key="10">
    <source>
        <dbReference type="Pfam" id="PF13962"/>
    </source>
</evidence>
<feature type="compositionally biased region" description="Polar residues" evidence="8">
    <location>
        <begin position="252"/>
        <end position="262"/>
    </location>
</feature>
<dbReference type="PANTHER" id="PTHR24186:SF38">
    <property type="entry name" value="ANKYRIN REPEAT FAMILY PROTEIN"/>
    <property type="match status" value="1"/>
</dbReference>
<dbReference type="InterPro" id="IPR026961">
    <property type="entry name" value="PGG_dom"/>
</dbReference>
<evidence type="ECO:0000256" key="1">
    <source>
        <dbReference type="ARBA" id="ARBA00004141"/>
    </source>
</evidence>
<evidence type="ECO:0000256" key="6">
    <source>
        <dbReference type="ARBA" id="ARBA00023136"/>
    </source>
</evidence>
<dbReference type="GO" id="GO:0005886">
    <property type="term" value="C:plasma membrane"/>
    <property type="evidence" value="ECO:0007669"/>
    <property type="project" value="TreeGrafter"/>
</dbReference>